<evidence type="ECO:0000313" key="3">
    <source>
        <dbReference type="Proteomes" id="UP000036166"/>
    </source>
</evidence>
<name>A0A0J6FBT6_9BACT</name>
<dbReference type="RefSeq" id="WP_048316900.1">
    <property type="nucleotide sequence ID" value="NZ_CAJLDJ010000023.1"/>
</dbReference>
<accession>A0A0J6FBT6</accession>
<protein>
    <recommendedName>
        <fullName evidence="4">Type II toxin-antitoxin system RelE/ParE family toxin</fullName>
    </recommendedName>
</protein>
<dbReference type="Gene3D" id="3.30.2310.20">
    <property type="entry name" value="RelE-like"/>
    <property type="match status" value="1"/>
</dbReference>
<keyword evidence="1" id="KW-1277">Toxin-antitoxin system</keyword>
<evidence type="ECO:0000313" key="2">
    <source>
        <dbReference type="EMBL" id="KMM32112.1"/>
    </source>
</evidence>
<dbReference type="Proteomes" id="UP000036166">
    <property type="component" value="Unassembled WGS sequence"/>
</dbReference>
<sequence>MEKGIKWMPFAIDCIDRICLFLAEKSPSAADRLDTAFYEAVTPLLTFPEAGQPEPVLEKEEEEYRYLVVEHHYKLIYCVKSDCIEIVAAWDCRRDPYFLGHLFL</sequence>
<dbReference type="InterPro" id="IPR007712">
    <property type="entry name" value="RelE/ParE_toxin"/>
</dbReference>
<organism evidence="2 3">
    <name type="scientific">Parabacteroides goldsteinii</name>
    <dbReference type="NCBI Taxonomy" id="328812"/>
    <lineage>
        <taxon>Bacteria</taxon>
        <taxon>Pseudomonadati</taxon>
        <taxon>Bacteroidota</taxon>
        <taxon>Bacteroidia</taxon>
        <taxon>Bacteroidales</taxon>
        <taxon>Tannerellaceae</taxon>
        <taxon>Parabacteroides</taxon>
    </lineage>
</organism>
<dbReference type="InterPro" id="IPR035093">
    <property type="entry name" value="RelE/ParE_toxin_dom_sf"/>
</dbReference>
<dbReference type="Pfam" id="PF05016">
    <property type="entry name" value="ParE_toxin"/>
    <property type="match status" value="1"/>
</dbReference>
<proteinExistence type="predicted"/>
<dbReference type="PATRIC" id="fig|328812.4.peg.4973"/>
<dbReference type="AlphaFoldDB" id="A0A0J6FBT6"/>
<dbReference type="EMBL" id="LFJV01000072">
    <property type="protein sequence ID" value="KMM32112.1"/>
    <property type="molecule type" value="Genomic_DNA"/>
</dbReference>
<evidence type="ECO:0000256" key="1">
    <source>
        <dbReference type="ARBA" id="ARBA00022649"/>
    </source>
</evidence>
<comment type="caution">
    <text evidence="2">The sequence shown here is derived from an EMBL/GenBank/DDBJ whole genome shotgun (WGS) entry which is preliminary data.</text>
</comment>
<reference evidence="2 3" key="1">
    <citation type="submission" date="2015-06" db="EMBL/GenBank/DDBJ databases">
        <title>Draft Genome Sequence of Parabacteroides goldsteinii with Putative Novel Metallo-Beta-Lactamases Isolated from a Blood Culture from a Human Patient.</title>
        <authorList>
            <person name="Krogh T.J."/>
            <person name="Agergaard C.N."/>
            <person name="Moller-Jensen J."/>
            <person name="Justesen U.S."/>
        </authorList>
    </citation>
    <scope>NUCLEOTIDE SEQUENCE [LARGE SCALE GENOMIC DNA]</scope>
    <source>
        <strain evidence="2 3">910340</strain>
    </source>
</reference>
<evidence type="ECO:0008006" key="4">
    <source>
        <dbReference type="Google" id="ProtNLM"/>
    </source>
</evidence>
<gene>
    <name evidence="2" type="ORF">ACM15_19130</name>
</gene>